<keyword evidence="2" id="KW-1185">Reference proteome</keyword>
<comment type="caution">
    <text evidence="1">The sequence shown here is derived from an EMBL/GenBank/DDBJ whole genome shotgun (WGS) entry which is preliminary data.</text>
</comment>
<evidence type="ECO:0000313" key="1">
    <source>
        <dbReference type="EMBL" id="KAI0040506.1"/>
    </source>
</evidence>
<reference evidence="1" key="1">
    <citation type="submission" date="2021-02" db="EMBL/GenBank/DDBJ databases">
        <authorList>
            <consortium name="DOE Joint Genome Institute"/>
            <person name="Ahrendt S."/>
            <person name="Looney B.P."/>
            <person name="Miyauchi S."/>
            <person name="Morin E."/>
            <person name="Drula E."/>
            <person name="Courty P.E."/>
            <person name="Chicoki N."/>
            <person name="Fauchery L."/>
            <person name="Kohler A."/>
            <person name="Kuo A."/>
            <person name="Labutti K."/>
            <person name="Pangilinan J."/>
            <person name="Lipzen A."/>
            <person name="Riley R."/>
            <person name="Andreopoulos W."/>
            <person name="He G."/>
            <person name="Johnson J."/>
            <person name="Barry K.W."/>
            <person name="Grigoriev I.V."/>
            <person name="Nagy L."/>
            <person name="Hibbett D."/>
            <person name="Henrissat B."/>
            <person name="Matheny P.B."/>
            <person name="Labbe J."/>
            <person name="Martin F."/>
        </authorList>
    </citation>
    <scope>NUCLEOTIDE SEQUENCE</scope>
    <source>
        <strain evidence="1">FP105234-sp</strain>
    </source>
</reference>
<organism evidence="1 2">
    <name type="scientific">Auriscalpium vulgare</name>
    <dbReference type="NCBI Taxonomy" id="40419"/>
    <lineage>
        <taxon>Eukaryota</taxon>
        <taxon>Fungi</taxon>
        <taxon>Dikarya</taxon>
        <taxon>Basidiomycota</taxon>
        <taxon>Agaricomycotina</taxon>
        <taxon>Agaricomycetes</taxon>
        <taxon>Russulales</taxon>
        <taxon>Auriscalpiaceae</taxon>
        <taxon>Auriscalpium</taxon>
    </lineage>
</organism>
<reference evidence="1" key="2">
    <citation type="journal article" date="2022" name="New Phytol.">
        <title>Evolutionary transition to the ectomycorrhizal habit in the genomes of a hyperdiverse lineage of mushroom-forming fungi.</title>
        <authorList>
            <person name="Looney B."/>
            <person name="Miyauchi S."/>
            <person name="Morin E."/>
            <person name="Drula E."/>
            <person name="Courty P.E."/>
            <person name="Kohler A."/>
            <person name="Kuo A."/>
            <person name="LaButti K."/>
            <person name="Pangilinan J."/>
            <person name="Lipzen A."/>
            <person name="Riley R."/>
            <person name="Andreopoulos W."/>
            <person name="He G."/>
            <person name="Johnson J."/>
            <person name="Nolan M."/>
            <person name="Tritt A."/>
            <person name="Barry K.W."/>
            <person name="Grigoriev I.V."/>
            <person name="Nagy L.G."/>
            <person name="Hibbett D."/>
            <person name="Henrissat B."/>
            <person name="Matheny P.B."/>
            <person name="Labbe J."/>
            <person name="Martin F.M."/>
        </authorList>
    </citation>
    <scope>NUCLEOTIDE SEQUENCE</scope>
    <source>
        <strain evidence="1">FP105234-sp</strain>
    </source>
</reference>
<dbReference type="Proteomes" id="UP000814033">
    <property type="component" value="Unassembled WGS sequence"/>
</dbReference>
<sequence length="304" mass="33367">MENAAAAPALAPSPAPPTPPPKDASPLERTIDIAPLRDAASSSAPQDEPAPLMRILGVNYVPEPAEDGARVEASSGEAVDLDLEGDGSEGGGGRRTDVHPLRLDIHPPSPPPWEVIVPPSTNGHGFGNSDWHSSQHETASFHKKNAARRMIPKSSYYFGPPAAGSAYGTPPVGQLGVHHPREIVRVERDYSGGEVMQFAPTYPLEFDRRITPTQFLESINAMNEILISAHSLRHSLLDNLVDILSLRAARLVVSTHYEREMRRLKFLIDDLNRDLYNPVGLHILWPRSVGFLFVSLITREWAHF</sequence>
<evidence type="ECO:0000313" key="2">
    <source>
        <dbReference type="Proteomes" id="UP000814033"/>
    </source>
</evidence>
<protein>
    <submittedName>
        <fullName evidence="1">Uncharacterized protein</fullName>
    </submittedName>
</protein>
<name>A0ACB8RA68_9AGAM</name>
<accession>A0ACB8RA68</accession>
<gene>
    <name evidence="1" type="ORF">FA95DRAFT_865581</name>
</gene>
<dbReference type="EMBL" id="MU276191">
    <property type="protein sequence ID" value="KAI0040506.1"/>
    <property type="molecule type" value="Genomic_DNA"/>
</dbReference>
<proteinExistence type="predicted"/>